<dbReference type="EMBL" id="CACTIH010007778">
    <property type="protein sequence ID" value="CAA3018054.1"/>
    <property type="molecule type" value="Genomic_DNA"/>
</dbReference>
<gene>
    <name evidence="2" type="ORF">OLEA9_A052362</name>
</gene>
<evidence type="ECO:0000313" key="2">
    <source>
        <dbReference type="EMBL" id="CAA3018054.1"/>
    </source>
</evidence>
<organism evidence="2 3">
    <name type="scientific">Olea europaea subsp. europaea</name>
    <dbReference type="NCBI Taxonomy" id="158383"/>
    <lineage>
        <taxon>Eukaryota</taxon>
        <taxon>Viridiplantae</taxon>
        <taxon>Streptophyta</taxon>
        <taxon>Embryophyta</taxon>
        <taxon>Tracheophyta</taxon>
        <taxon>Spermatophyta</taxon>
        <taxon>Magnoliopsida</taxon>
        <taxon>eudicotyledons</taxon>
        <taxon>Gunneridae</taxon>
        <taxon>Pentapetalae</taxon>
        <taxon>asterids</taxon>
        <taxon>lamiids</taxon>
        <taxon>Lamiales</taxon>
        <taxon>Oleaceae</taxon>
        <taxon>Oleeae</taxon>
        <taxon>Olea</taxon>
    </lineage>
</organism>
<name>A0A8S0UIF7_OLEEU</name>
<accession>A0A8S0UIF7</accession>
<protein>
    <submittedName>
        <fullName evidence="2">Uncharacterized protein</fullName>
    </submittedName>
</protein>
<feature type="compositionally biased region" description="Basic and acidic residues" evidence="1">
    <location>
        <begin position="1"/>
        <end position="28"/>
    </location>
</feature>
<keyword evidence="3" id="KW-1185">Reference proteome</keyword>
<feature type="region of interest" description="Disordered" evidence="1">
    <location>
        <begin position="1"/>
        <end position="34"/>
    </location>
</feature>
<sequence>MGGVEDGGKSKKIGRVEDQKMGIKDGGKPKKNGWRQRWWETQAHIIDGASVFRPQTTNKTNAIARRTFGGKPTDGND</sequence>
<proteinExistence type="predicted"/>
<dbReference type="Gramene" id="OE9A052362T1">
    <property type="protein sequence ID" value="OE9A052362C1"/>
    <property type="gene ID" value="OE9A052362"/>
</dbReference>
<dbReference type="AlphaFoldDB" id="A0A8S0UIF7"/>
<evidence type="ECO:0000256" key="1">
    <source>
        <dbReference type="SAM" id="MobiDB-lite"/>
    </source>
</evidence>
<dbReference type="Proteomes" id="UP000594638">
    <property type="component" value="Unassembled WGS sequence"/>
</dbReference>
<evidence type="ECO:0000313" key="3">
    <source>
        <dbReference type="Proteomes" id="UP000594638"/>
    </source>
</evidence>
<comment type="caution">
    <text evidence="2">The sequence shown here is derived from an EMBL/GenBank/DDBJ whole genome shotgun (WGS) entry which is preliminary data.</text>
</comment>
<reference evidence="2 3" key="1">
    <citation type="submission" date="2019-12" db="EMBL/GenBank/DDBJ databases">
        <authorList>
            <person name="Alioto T."/>
            <person name="Alioto T."/>
            <person name="Gomez Garrido J."/>
        </authorList>
    </citation>
    <scope>NUCLEOTIDE SEQUENCE [LARGE SCALE GENOMIC DNA]</scope>
</reference>